<name>A0A5J4N694_9TREM</name>
<sequence>MQKSCYGRQKTVVLCVNHVTTIVEHAKEVSELRKKCQQLEDKCTSANHDGKSRSVRLLQQLNDTRGELDACRVAYIQLSVERDELQDLSTQELAKVKHLLLNTEYELAVYRQKLAAQTNELDRLQQDLNKLQEECKLKQVMLEELRQSKAQIQESCSGHLRELAEIHAEKEEMCRQIASLTDQLSSITKDRGQWQADLAQQTARASEANQELELLRFKWNSASSEFETREFLLKDQISLLEERLRVISTSSTPANEEQTLDYDTYSTSVEDSLRSTEDTVDLVTSLSIPDGGDIRPQPAAGDVTSPAQLTVLLRERSLLTSRLETMRAHLAEVKTRWNDCLMALERQVAHLNAKIAEDSEEHKLREKDFEASEHQLKQQVGR</sequence>
<feature type="coiled-coil region" evidence="1">
    <location>
        <begin position="22"/>
        <end position="49"/>
    </location>
</feature>
<gene>
    <name evidence="2" type="ORF">DEA37_0011594</name>
</gene>
<dbReference type="EMBL" id="QNGE01007470">
    <property type="protein sequence ID" value="KAA3671024.1"/>
    <property type="molecule type" value="Genomic_DNA"/>
</dbReference>
<evidence type="ECO:0000313" key="3">
    <source>
        <dbReference type="Proteomes" id="UP000324629"/>
    </source>
</evidence>
<dbReference type="AlphaFoldDB" id="A0A5J4N694"/>
<proteinExistence type="predicted"/>
<organism evidence="2 3">
    <name type="scientific">Paragonimus westermani</name>
    <dbReference type="NCBI Taxonomy" id="34504"/>
    <lineage>
        <taxon>Eukaryota</taxon>
        <taxon>Metazoa</taxon>
        <taxon>Spiralia</taxon>
        <taxon>Lophotrochozoa</taxon>
        <taxon>Platyhelminthes</taxon>
        <taxon>Trematoda</taxon>
        <taxon>Digenea</taxon>
        <taxon>Plagiorchiida</taxon>
        <taxon>Troglotremata</taxon>
        <taxon>Troglotrematidae</taxon>
        <taxon>Paragonimus</taxon>
    </lineage>
</organism>
<evidence type="ECO:0000256" key="1">
    <source>
        <dbReference type="SAM" id="Coils"/>
    </source>
</evidence>
<protein>
    <submittedName>
        <fullName evidence="2">Uncharacterized protein</fullName>
    </submittedName>
</protein>
<keyword evidence="1" id="KW-0175">Coiled coil</keyword>
<feature type="coiled-coil region" evidence="1">
    <location>
        <begin position="107"/>
        <end position="218"/>
    </location>
</feature>
<accession>A0A5J4N694</accession>
<reference evidence="2 3" key="1">
    <citation type="journal article" date="2019" name="Gigascience">
        <title>Whole-genome sequence of the oriental lung fluke Paragonimus westermani.</title>
        <authorList>
            <person name="Oey H."/>
            <person name="Zakrzewski M."/>
            <person name="Narain K."/>
            <person name="Devi K.R."/>
            <person name="Agatsuma T."/>
            <person name="Nawaratna S."/>
            <person name="Gobert G.N."/>
            <person name="Jones M.K."/>
            <person name="Ragan M.A."/>
            <person name="McManus D.P."/>
            <person name="Krause L."/>
        </authorList>
    </citation>
    <scope>NUCLEOTIDE SEQUENCE [LARGE SCALE GENOMIC DNA]</scope>
    <source>
        <strain evidence="2 3">IND2009</strain>
    </source>
</reference>
<keyword evidence="3" id="KW-1185">Reference proteome</keyword>
<comment type="caution">
    <text evidence="2">The sequence shown here is derived from an EMBL/GenBank/DDBJ whole genome shotgun (WGS) entry which is preliminary data.</text>
</comment>
<dbReference type="Proteomes" id="UP000324629">
    <property type="component" value="Unassembled WGS sequence"/>
</dbReference>
<evidence type="ECO:0000313" key="2">
    <source>
        <dbReference type="EMBL" id="KAA3671024.1"/>
    </source>
</evidence>